<feature type="signal peptide" evidence="8">
    <location>
        <begin position="1"/>
        <end position="21"/>
    </location>
</feature>
<feature type="binding site" evidence="7">
    <location>
        <position position="429"/>
    </location>
    <ligand>
        <name>substrate</name>
    </ligand>
</feature>
<sequence length="723" mass="82634">MPKNLLLCLFLLLTSSSTAMAQASKQIRIETKNTTLILSVGEKERLYQTYFGDKLAQATDYQRLPTGNHEAYVPAGLNDLFEPAIRMVHNDGNPSLELRYVRHTTDAEANGQTHTAIVLQDPKYPVEVTLHFSAYAGEDVLKTWMVVQHREKKPVVLSRFASAMLHFEAPHYWLTQFHGDWAEEMRPQEAELTSGIKVIDSKLGTRAHMYQAPHFMLALNKPATENEGELILGTLAWSGNFQLAFELDEHNALRVLSGMNPYASEYQLAPNQPFETPAFIFTYSHQGKNLASRNLHRWARQYGGVLDGTKSRLTLLNNWEATFFDFNEQKLDALIGDASKLGVDLFLLDDGWFGNKYPRSNDNAGLGDWQETKSKLPNGLGHLVQTATQNNVKFGIWIEPEMVNPKSELYENHPDWILKLPNREEHYYRNQLVLDLTNPKVQDFVFGVVDELFTKNPTLGYIKWDSNRMITNAFSPYLKNKQSNLYIDYLHGLYKVFERMRRKYPHVPVMLCSGGGGRVDYGALPYFTEFWASDNTDALERVFIQWNYSYFFPSIAVSAHVTSWNKQQSLKFRTDVAMMGRLGYDIRVEEFTPQELQFSQQAVKEYKRLSDVIWHGDLYRLVSPLETSRAVVQYVNEARSQAVVFAYTLRPRFGEEYGRVRLQGLDPSRQYRVQEINLMPGAKSNIPENSQTYSGDFLMKVGVLASTASASALTSHVLEITAQ</sequence>
<dbReference type="Gene3D" id="2.60.40.1180">
    <property type="entry name" value="Golgi alpha-mannosidase II"/>
    <property type="match status" value="1"/>
</dbReference>
<dbReference type="InterPro" id="IPR013780">
    <property type="entry name" value="Glyco_hydro_b"/>
</dbReference>
<organism evidence="11 12">
    <name type="scientific">Hymenobacter crusticola</name>
    <dbReference type="NCBI Taxonomy" id="1770526"/>
    <lineage>
        <taxon>Bacteria</taxon>
        <taxon>Pseudomonadati</taxon>
        <taxon>Bacteroidota</taxon>
        <taxon>Cytophagia</taxon>
        <taxon>Cytophagales</taxon>
        <taxon>Hymenobacteraceae</taxon>
        <taxon>Hymenobacter</taxon>
    </lineage>
</organism>
<dbReference type="GO" id="GO:0016052">
    <property type="term" value="P:carbohydrate catabolic process"/>
    <property type="evidence" value="ECO:0007669"/>
    <property type="project" value="InterPro"/>
</dbReference>
<dbReference type="Pfam" id="PF16874">
    <property type="entry name" value="Glyco_hydro_36C"/>
    <property type="match status" value="1"/>
</dbReference>
<feature type="binding site" evidence="7">
    <location>
        <begin position="349"/>
        <end position="350"/>
    </location>
    <ligand>
        <name>substrate</name>
    </ligand>
</feature>
<feature type="chain" id="PRO_5012692922" description="Alpha-galactosidase" evidence="8">
    <location>
        <begin position="22"/>
        <end position="723"/>
    </location>
</feature>
<dbReference type="CDD" id="cd14791">
    <property type="entry name" value="GH36"/>
    <property type="match status" value="1"/>
</dbReference>
<reference evidence="11 12" key="1">
    <citation type="submission" date="2017-01" db="EMBL/GenBank/DDBJ databases">
        <title>A new Hymenobacter.</title>
        <authorList>
            <person name="Liang Y."/>
            <person name="Feng F."/>
        </authorList>
    </citation>
    <scope>NUCLEOTIDE SEQUENCE [LARGE SCALE GENOMIC DNA]</scope>
    <source>
        <strain evidence="11">MIMBbqt21</strain>
    </source>
</reference>
<comment type="caution">
    <text evidence="11">The sequence shown here is derived from an EMBL/GenBank/DDBJ whole genome shotgun (WGS) entry which is preliminary data.</text>
</comment>
<evidence type="ECO:0000313" key="11">
    <source>
        <dbReference type="EMBL" id="OUJ71144.1"/>
    </source>
</evidence>
<evidence type="ECO:0000256" key="1">
    <source>
        <dbReference type="ARBA" id="ARBA00001255"/>
    </source>
</evidence>
<dbReference type="InterPro" id="IPR031704">
    <property type="entry name" value="Glyco_hydro_36_N"/>
</dbReference>
<name>A0A243W7X8_9BACT</name>
<dbReference type="EC" id="3.2.1.22" evidence="2 5"/>
<feature type="binding site" evidence="7">
    <location>
        <begin position="463"/>
        <end position="467"/>
    </location>
    <ligand>
        <name>substrate</name>
    </ligand>
</feature>
<dbReference type="PROSITE" id="PS00512">
    <property type="entry name" value="ALPHA_GALACTOSIDASE"/>
    <property type="match status" value="1"/>
</dbReference>
<evidence type="ECO:0000256" key="2">
    <source>
        <dbReference type="ARBA" id="ARBA00012755"/>
    </source>
</evidence>
<dbReference type="GO" id="GO:0004557">
    <property type="term" value="F:alpha-galactosidase activity"/>
    <property type="evidence" value="ECO:0007669"/>
    <property type="project" value="UniProtKB-UniRule"/>
</dbReference>
<evidence type="ECO:0000256" key="5">
    <source>
        <dbReference type="PIRNR" id="PIRNR005536"/>
    </source>
</evidence>
<dbReference type="PANTHER" id="PTHR43053:SF3">
    <property type="entry name" value="ALPHA-GALACTOSIDASE C-RELATED"/>
    <property type="match status" value="1"/>
</dbReference>
<evidence type="ECO:0000256" key="4">
    <source>
        <dbReference type="ARBA" id="ARBA00023295"/>
    </source>
</evidence>
<dbReference type="PANTHER" id="PTHR43053">
    <property type="entry name" value="GLYCOSIDASE FAMILY 31"/>
    <property type="match status" value="1"/>
</dbReference>
<dbReference type="InterPro" id="IPR017853">
    <property type="entry name" value="GH"/>
</dbReference>
<accession>A0A243W7X8</accession>
<evidence type="ECO:0000256" key="6">
    <source>
        <dbReference type="PIRSR" id="PIRSR005536-1"/>
    </source>
</evidence>
<dbReference type="Pfam" id="PF16875">
    <property type="entry name" value="Glyco_hydro_36N"/>
    <property type="match status" value="1"/>
</dbReference>
<keyword evidence="8" id="KW-0732">Signal</keyword>
<dbReference type="Pfam" id="PF02065">
    <property type="entry name" value="Melibiase"/>
    <property type="match status" value="1"/>
</dbReference>
<evidence type="ECO:0000256" key="3">
    <source>
        <dbReference type="ARBA" id="ARBA00022801"/>
    </source>
</evidence>
<dbReference type="Gene3D" id="3.20.20.70">
    <property type="entry name" value="Aldolase class I"/>
    <property type="match status" value="1"/>
</dbReference>
<evidence type="ECO:0000256" key="7">
    <source>
        <dbReference type="PIRSR" id="PIRSR005536-2"/>
    </source>
</evidence>
<comment type="catalytic activity">
    <reaction evidence="1 5">
        <text>Hydrolysis of terminal, non-reducing alpha-D-galactose residues in alpha-D-galactosides, including galactose oligosaccharides, galactomannans and galactolipids.</text>
        <dbReference type="EC" id="3.2.1.22"/>
    </reaction>
</comment>
<feature type="domain" description="Glycosyl hydrolase family 36 C-terminal" evidence="9">
    <location>
        <begin position="630"/>
        <end position="717"/>
    </location>
</feature>
<dbReference type="PRINTS" id="PR00743">
    <property type="entry name" value="GLHYDRLASE36"/>
</dbReference>
<feature type="domain" description="Glycosyl hydrolase family 36 N-terminal" evidence="10">
    <location>
        <begin position="46"/>
        <end position="269"/>
    </location>
</feature>
<feature type="binding site" evidence="7">
    <location>
        <position position="534"/>
    </location>
    <ligand>
        <name>substrate</name>
    </ligand>
</feature>
<dbReference type="InterPro" id="IPR013785">
    <property type="entry name" value="Aldolase_TIM"/>
</dbReference>
<dbReference type="OrthoDB" id="9758822at2"/>
<evidence type="ECO:0000259" key="9">
    <source>
        <dbReference type="Pfam" id="PF16874"/>
    </source>
</evidence>
<dbReference type="InterPro" id="IPR000111">
    <property type="entry name" value="Glyco_hydro_27/36_CS"/>
</dbReference>
<gene>
    <name evidence="11" type="ORF">BXP70_22550</name>
</gene>
<evidence type="ECO:0000256" key="8">
    <source>
        <dbReference type="SAM" id="SignalP"/>
    </source>
</evidence>
<dbReference type="InterPro" id="IPR002252">
    <property type="entry name" value="Glyco_hydro_36"/>
</dbReference>
<protein>
    <recommendedName>
        <fullName evidence="2 5">Alpha-galactosidase</fullName>
        <ecNumber evidence="2 5">3.2.1.22</ecNumber>
    </recommendedName>
</protein>
<feature type="active site" description="Nucleophile" evidence="6">
    <location>
        <position position="465"/>
    </location>
</feature>
<evidence type="ECO:0000259" key="10">
    <source>
        <dbReference type="Pfam" id="PF16875"/>
    </source>
</evidence>
<feature type="active site" description="Proton donor" evidence="6">
    <location>
        <position position="534"/>
    </location>
</feature>
<keyword evidence="4 5" id="KW-0326">Glycosidase</keyword>
<keyword evidence="3 5" id="KW-0378">Hydrolase</keyword>
<dbReference type="InterPro" id="IPR050985">
    <property type="entry name" value="Alpha-glycosidase_related"/>
</dbReference>
<dbReference type="InterPro" id="IPR031705">
    <property type="entry name" value="Glyco_hydro_36_C"/>
</dbReference>
<proteinExistence type="inferred from homology"/>
<dbReference type="EMBL" id="MTSE01000018">
    <property type="protein sequence ID" value="OUJ71144.1"/>
    <property type="molecule type" value="Genomic_DNA"/>
</dbReference>
<keyword evidence="12" id="KW-1185">Reference proteome</keyword>
<dbReference type="InterPro" id="IPR038417">
    <property type="entry name" value="Alpga-gal_N_sf"/>
</dbReference>
<dbReference type="SUPFAM" id="SSF51445">
    <property type="entry name" value="(Trans)glycosidases"/>
    <property type="match status" value="1"/>
</dbReference>
<dbReference type="RefSeq" id="WP_086596421.1">
    <property type="nucleotide sequence ID" value="NZ_MTSE01000018.1"/>
</dbReference>
<dbReference type="Gene3D" id="2.70.98.60">
    <property type="entry name" value="alpha-galactosidase from lactobacil brevis"/>
    <property type="match status" value="1"/>
</dbReference>
<dbReference type="FunFam" id="3.20.20.70:FF:000118">
    <property type="entry name" value="Alpha-galactosidase"/>
    <property type="match status" value="1"/>
</dbReference>
<comment type="similarity">
    <text evidence="5">Belongs to the glycosyl hydrolase.</text>
</comment>
<dbReference type="Proteomes" id="UP000194873">
    <property type="component" value="Unassembled WGS sequence"/>
</dbReference>
<dbReference type="AlphaFoldDB" id="A0A243W7X8"/>
<feature type="binding site" evidence="7">
    <location>
        <position position="512"/>
    </location>
    <ligand>
        <name>substrate</name>
    </ligand>
</feature>
<feature type="binding site" evidence="7">
    <location>
        <position position="181"/>
    </location>
    <ligand>
        <name>substrate</name>
    </ligand>
</feature>
<dbReference type="PIRSF" id="PIRSF005536">
    <property type="entry name" value="Agal"/>
    <property type="match status" value="1"/>
</dbReference>
<evidence type="ECO:0000313" key="12">
    <source>
        <dbReference type="Proteomes" id="UP000194873"/>
    </source>
</evidence>